<feature type="region of interest" description="Disordered" evidence="2">
    <location>
        <begin position="323"/>
        <end position="349"/>
    </location>
</feature>
<dbReference type="Proteomes" id="UP000621510">
    <property type="component" value="Unassembled WGS sequence"/>
</dbReference>
<dbReference type="PANTHER" id="PTHR22911:SF79">
    <property type="entry name" value="MOBA-LIKE NTP TRANSFERASE DOMAIN-CONTAINING PROTEIN"/>
    <property type="match status" value="1"/>
</dbReference>
<gene>
    <name evidence="5" type="ORF">JK364_39560</name>
</gene>
<evidence type="ECO:0000259" key="4">
    <source>
        <dbReference type="Pfam" id="PF00892"/>
    </source>
</evidence>
<proteinExistence type="inferred from homology"/>
<dbReference type="Pfam" id="PF00892">
    <property type="entry name" value="EamA"/>
    <property type="match status" value="2"/>
</dbReference>
<evidence type="ECO:0000256" key="3">
    <source>
        <dbReference type="SAM" id="Phobius"/>
    </source>
</evidence>
<accession>A0ABS1Q391</accession>
<feature type="transmembrane region" description="Helical" evidence="3">
    <location>
        <begin position="225"/>
        <end position="246"/>
    </location>
</feature>
<feature type="transmembrane region" description="Helical" evidence="3">
    <location>
        <begin position="38"/>
        <end position="59"/>
    </location>
</feature>
<feature type="transmembrane region" description="Helical" evidence="3">
    <location>
        <begin position="190"/>
        <end position="213"/>
    </location>
</feature>
<comment type="similarity">
    <text evidence="1">Belongs to the EamA transporter family.</text>
</comment>
<dbReference type="InterPro" id="IPR037185">
    <property type="entry name" value="EmrE-like"/>
</dbReference>
<name>A0ABS1Q391_9ACTN</name>
<keyword evidence="6" id="KW-1185">Reference proteome</keyword>
<dbReference type="InterPro" id="IPR000620">
    <property type="entry name" value="EamA_dom"/>
</dbReference>
<dbReference type="EMBL" id="JAERRG010000023">
    <property type="protein sequence ID" value="MBL1118421.1"/>
    <property type="molecule type" value="Genomic_DNA"/>
</dbReference>
<keyword evidence="3" id="KW-0812">Transmembrane</keyword>
<evidence type="ECO:0000313" key="6">
    <source>
        <dbReference type="Proteomes" id="UP000621510"/>
    </source>
</evidence>
<evidence type="ECO:0000256" key="1">
    <source>
        <dbReference type="ARBA" id="ARBA00007362"/>
    </source>
</evidence>
<feature type="transmembrane region" description="Helical" evidence="3">
    <location>
        <begin position="164"/>
        <end position="183"/>
    </location>
</feature>
<comment type="caution">
    <text evidence="5">The sequence shown here is derived from an EMBL/GenBank/DDBJ whole genome shotgun (WGS) entry which is preliminary data.</text>
</comment>
<dbReference type="PANTHER" id="PTHR22911">
    <property type="entry name" value="ACYL-MALONYL CONDENSING ENZYME-RELATED"/>
    <property type="match status" value="1"/>
</dbReference>
<feature type="transmembrane region" description="Helical" evidence="3">
    <location>
        <begin position="134"/>
        <end position="152"/>
    </location>
</feature>
<evidence type="ECO:0000313" key="5">
    <source>
        <dbReference type="EMBL" id="MBL1118421.1"/>
    </source>
</evidence>
<reference evidence="5 6" key="1">
    <citation type="submission" date="2021-01" db="EMBL/GenBank/DDBJ databases">
        <title>WGS of actinomycetes isolated from Thailand.</title>
        <authorList>
            <person name="Thawai C."/>
        </authorList>
    </citation>
    <scope>NUCLEOTIDE SEQUENCE [LARGE SCALE GENOMIC DNA]</scope>
    <source>
        <strain evidence="5 6">CA3R110</strain>
    </source>
</reference>
<evidence type="ECO:0000256" key="2">
    <source>
        <dbReference type="SAM" id="MobiDB-lite"/>
    </source>
</evidence>
<feature type="transmembrane region" description="Helical" evidence="3">
    <location>
        <begin position="108"/>
        <end position="127"/>
    </location>
</feature>
<dbReference type="SUPFAM" id="SSF103481">
    <property type="entry name" value="Multidrug resistance efflux transporter EmrE"/>
    <property type="match status" value="2"/>
</dbReference>
<feature type="transmembrane region" description="Helical" evidence="3">
    <location>
        <begin position="80"/>
        <end position="102"/>
    </location>
</feature>
<keyword evidence="3" id="KW-0472">Membrane</keyword>
<feature type="domain" description="EamA" evidence="4">
    <location>
        <begin position="165"/>
        <end position="297"/>
    </location>
</feature>
<sequence length="349" mass="35834">MDAPRTGYAGTAAAVTAAALWGLGGTVAGQLFQHGADPLEVVAIRTWVTLLGLGILLAMRRNQHDRLKARPSLSASLRGSWLLVIGFGLSVAVSNATLFLSIDRLPVAVALVLQNLAPAFVVGWQLLASRRPPGAMTVVGLLAALAGVALVVQLPTSPLGDLDLAGIGLGLLTAMGVATFSLLSAQAARACGALTANAGAFAVGSAVWLLVRIPAGVPDLFDRPVLLAGAAGIGIFGTLVPFLLFAWATARVGPQAGAVNVSLEPLFGALLAWYWLGQTVTAVQILGAVVLMAAVVYLQRSPGAGWPLAGHRRRSRSTAVVRLGRPGEAAPEPPDTLASKRLGLVRRST</sequence>
<protein>
    <submittedName>
        <fullName evidence="5">EamA family transporter</fullName>
    </submittedName>
</protein>
<feature type="transmembrane region" description="Helical" evidence="3">
    <location>
        <begin position="282"/>
        <end position="298"/>
    </location>
</feature>
<keyword evidence="3" id="KW-1133">Transmembrane helix</keyword>
<organism evidence="5 6">
    <name type="scientific">Streptomyces endocoffeicus</name>
    <dbReference type="NCBI Taxonomy" id="2898945"/>
    <lineage>
        <taxon>Bacteria</taxon>
        <taxon>Bacillati</taxon>
        <taxon>Actinomycetota</taxon>
        <taxon>Actinomycetes</taxon>
        <taxon>Kitasatosporales</taxon>
        <taxon>Streptomycetaceae</taxon>
        <taxon>Streptomyces</taxon>
    </lineage>
</organism>
<feature type="transmembrane region" description="Helical" evidence="3">
    <location>
        <begin position="258"/>
        <end position="276"/>
    </location>
</feature>
<feature type="domain" description="EamA" evidence="4">
    <location>
        <begin position="12"/>
        <end position="152"/>
    </location>
</feature>
<dbReference type="RefSeq" id="WP_201856244.1">
    <property type="nucleotide sequence ID" value="NZ_JAERRG010000023.1"/>
</dbReference>